<dbReference type="EMBL" id="GGLE01005729">
    <property type="protein sequence ID" value="MBY09855.1"/>
    <property type="molecule type" value="Transcribed_RNA"/>
</dbReference>
<reference evidence="3" key="1">
    <citation type="submission" date="2018-03" db="EMBL/GenBank/DDBJ databases">
        <title>The relapsing fever spirochete Borrelia turicatae persists in the highly oxidative environment of its soft-bodied tick vector.</title>
        <authorList>
            <person name="Bourret T.J."/>
            <person name="Boyle W.K."/>
            <person name="Valenzuela J.G."/>
            <person name="Oliveira F."/>
            <person name="Lopez J.E."/>
        </authorList>
    </citation>
    <scope>NUCLEOTIDE SEQUENCE</scope>
    <source>
        <strain evidence="3">Kansas strain/isolate</strain>
        <tissue evidence="3">Salivary glands</tissue>
    </source>
</reference>
<accession>A0A2R5LKA0</accession>
<protein>
    <submittedName>
        <fullName evidence="3">Putative mitogen-activated protein</fullName>
    </submittedName>
</protein>
<dbReference type="PANTHER" id="PTHR13832:SF533">
    <property type="entry name" value="TGF-BETA-ACTIVATED KINASE 1 AND MAP3K7-BINDING PROTEIN 1"/>
    <property type="match status" value="1"/>
</dbReference>
<dbReference type="RefSeq" id="XP_064478193.1">
    <property type="nucleotide sequence ID" value="XM_064622123.1"/>
</dbReference>
<dbReference type="KEGG" id="oti:135391718"/>
<feature type="domain" description="PPM-type phosphatase" evidence="2">
    <location>
        <begin position="41"/>
        <end position="340"/>
    </location>
</feature>
<sequence>MPTRAESRSSRQTSCQETVLSWTDDLPVCPSTGVGTAVNQVYREDGYRKEEHPFEDRTFRFRHDGSTSLYGVLDGDGGTRAADFTLQRFPAELLLGQLDGKTDDQVIKDILQQAFLFVEKGFYEEIDMLLLNKATMQLQLQSVSAYDVLTKYPNLASKLEQVNAEVATGTCAIVALLRCNRLYVANVGTCRALLVKSKEGGRGLEVVQLSVDHSLANADELLRLISLGLSPSKLRGGAENAKPLRYTRCLGNCSLKGDYKENALLRSAEEEPVIADPEICGGVEIDGSCLFLMLMSTGLYQSLEEAGFQDGTNEELAQMTVQEFRQQTTLDDVAQGVVDRVVRLHRDRYMSGTDAANACQKRQDISLLIRNFNQPLGSPAPSRTPNTPESPSETLSGTFSSSRSSSEAPRTLFKTTRKTIPVDEDGRIRPYVDFSDFYGVAEEAQRNGTWPSDLEQ</sequence>
<dbReference type="CDD" id="cd00143">
    <property type="entry name" value="PP2Cc"/>
    <property type="match status" value="1"/>
</dbReference>
<feature type="compositionally biased region" description="Polar residues" evidence="1">
    <location>
        <begin position="372"/>
        <end position="389"/>
    </location>
</feature>
<evidence type="ECO:0000259" key="2">
    <source>
        <dbReference type="PROSITE" id="PS51746"/>
    </source>
</evidence>
<feature type="region of interest" description="Disordered" evidence="1">
    <location>
        <begin position="372"/>
        <end position="420"/>
    </location>
</feature>
<dbReference type="InterPro" id="IPR001932">
    <property type="entry name" value="PPM-type_phosphatase-like_dom"/>
</dbReference>
<dbReference type="GeneID" id="135391718"/>
<proteinExistence type="predicted"/>
<feature type="compositionally biased region" description="Low complexity" evidence="1">
    <location>
        <begin position="390"/>
        <end position="406"/>
    </location>
</feature>
<evidence type="ECO:0000256" key="1">
    <source>
        <dbReference type="SAM" id="MobiDB-lite"/>
    </source>
</evidence>
<organism evidence="3">
    <name type="scientific">Ornithodoros turicata</name>
    <dbReference type="NCBI Taxonomy" id="34597"/>
    <lineage>
        <taxon>Eukaryota</taxon>
        <taxon>Metazoa</taxon>
        <taxon>Ecdysozoa</taxon>
        <taxon>Arthropoda</taxon>
        <taxon>Chelicerata</taxon>
        <taxon>Arachnida</taxon>
        <taxon>Acari</taxon>
        <taxon>Parasitiformes</taxon>
        <taxon>Ixodida</taxon>
        <taxon>Ixodoidea</taxon>
        <taxon>Argasidae</taxon>
        <taxon>Ornithodorinae</taxon>
        <taxon>Ornithodoros</taxon>
    </lineage>
</organism>
<name>A0A2R5LKA0_9ACAR</name>
<dbReference type="Pfam" id="PF00481">
    <property type="entry name" value="PP2C"/>
    <property type="match status" value="1"/>
</dbReference>
<dbReference type="AlphaFoldDB" id="A0A2R5LKA0"/>
<dbReference type="InterPro" id="IPR015655">
    <property type="entry name" value="PP2C"/>
</dbReference>
<evidence type="ECO:0000313" key="3">
    <source>
        <dbReference type="EMBL" id="MBY09855.1"/>
    </source>
</evidence>
<dbReference type="PANTHER" id="PTHR13832">
    <property type="entry name" value="PROTEIN PHOSPHATASE 2C"/>
    <property type="match status" value="1"/>
</dbReference>
<dbReference type="GO" id="GO:0004722">
    <property type="term" value="F:protein serine/threonine phosphatase activity"/>
    <property type="evidence" value="ECO:0007669"/>
    <property type="project" value="InterPro"/>
</dbReference>
<dbReference type="PROSITE" id="PS51746">
    <property type="entry name" value="PPM_2"/>
    <property type="match status" value="1"/>
</dbReference>
<dbReference type="SMART" id="SM00332">
    <property type="entry name" value="PP2Cc"/>
    <property type="match status" value="1"/>
</dbReference>
<dbReference type="InterPro" id="IPR036457">
    <property type="entry name" value="PPM-type-like_dom_sf"/>
</dbReference>
<dbReference type="SUPFAM" id="SSF81606">
    <property type="entry name" value="PP2C-like"/>
    <property type="match status" value="1"/>
</dbReference>
<dbReference type="Gene3D" id="3.60.40.10">
    <property type="entry name" value="PPM-type phosphatase domain"/>
    <property type="match status" value="1"/>
</dbReference>